<protein>
    <recommendedName>
        <fullName evidence="2">VapC45 PIN like domain-containing protein</fullName>
    </recommendedName>
</protein>
<evidence type="ECO:0000313" key="4">
    <source>
        <dbReference type="Proteomes" id="UP001620514"/>
    </source>
</evidence>
<gene>
    <name evidence="3" type="ORF">ABH943_002095</name>
</gene>
<dbReference type="Pfam" id="PF18478">
    <property type="entry name" value="PIN_10"/>
    <property type="match status" value="1"/>
</dbReference>
<evidence type="ECO:0000259" key="2">
    <source>
        <dbReference type="Pfam" id="PF18478"/>
    </source>
</evidence>
<feature type="compositionally biased region" description="Polar residues" evidence="1">
    <location>
        <begin position="150"/>
        <end position="165"/>
    </location>
</feature>
<feature type="domain" description="VapC45 PIN like" evidence="2">
    <location>
        <begin position="1"/>
        <end position="85"/>
    </location>
</feature>
<name>A0ABW8MEH9_9BURK</name>
<evidence type="ECO:0000256" key="1">
    <source>
        <dbReference type="SAM" id="MobiDB-lite"/>
    </source>
</evidence>
<evidence type="ECO:0000313" key="3">
    <source>
        <dbReference type="EMBL" id="MFK4442080.1"/>
    </source>
</evidence>
<dbReference type="Proteomes" id="UP001620514">
    <property type="component" value="Unassembled WGS sequence"/>
</dbReference>
<comment type="caution">
    <text evidence="3">The sequence shown here is derived from an EMBL/GenBank/DDBJ whole genome shotgun (WGS) entry which is preliminary data.</text>
</comment>
<keyword evidence="4" id="KW-1185">Reference proteome</keyword>
<dbReference type="InterPro" id="IPR041375">
    <property type="entry name" value="VapC45_PIN-like"/>
</dbReference>
<sequence length="201" mass="22535">MKFFFDNNLSPHLAHAIQELFRVEKTVARVIHLSDRFAPDAKDHDWIKALGEEGRWVVLSQDAFRKNDIERKALRDSGLITFVFHRQWTERQHWDKAQNLVKWWPSVLDQSRKIKGGAALRVPWRYSNGKFEQIPLSSLSKAAHLLPLTPSHTPTSAPSNTSDTPPTVCRTPDATPPADQAVAVSAIAIPPPACPASISAY</sequence>
<proteinExistence type="predicted"/>
<dbReference type="EMBL" id="JBIYDN010000005">
    <property type="protein sequence ID" value="MFK4442080.1"/>
    <property type="molecule type" value="Genomic_DNA"/>
</dbReference>
<accession>A0ABW8MEH9</accession>
<organism evidence="3 4">
    <name type="scientific">Caballeronia udeis</name>
    <dbReference type="NCBI Taxonomy" id="1232866"/>
    <lineage>
        <taxon>Bacteria</taxon>
        <taxon>Pseudomonadati</taxon>
        <taxon>Pseudomonadota</taxon>
        <taxon>Betaproteobacteria</taxon>
        <taxon>Burkholderiales</taxon>
        <taxon>Burkholderiaceae</taxon>
        <taxon>Caballeronia</taxon>
    </lineage>
</organism>
<reference evidence="3 4" key="1">
    <citation type="submission" date="2024-11" db="EMBL/GenBank/DDBJ databases">
        <title>Using genomics to understand microbial adaptation to soil warming.</title>
        <authorList>
            <person name="Deangelis K.M. PhD."/>
        </authorList>
    </citation>
    <scope>NUCLEOTIDE SEQUENCE [LARGE SCALE GENOMIC DNA]</scope>
    <source>
        <strain evidence="3 4">GAS97</strain>
    </source>
</reference>
<feature type="region of interest" description="Disordered" evidence="1">
    <location>
        <begin position="147"/>
        <end position="177"/>
    </location>
</feature>